<dbReference type="AlphaFoldDB" id="A0A927ZM57"/>
<gene>
    <name evidence="7" type="ORF">E7215_10335</name>
</gene>
<evidence type="ECO:0000256" key="1">
    <source>
        <dbReference type="ARBA" id="ARBA00004141"/>
    </source>
</evidence>
<dbReference type="InterPro" id="IPR007829">
    <property type="entry name" value="TM2"/>
</dbReference>
<evidence type="ECO:0000313" key="7">
    <source>
        <dbReference type="EMBL" id="MBE6060551.1"/>
    </source>
</evidence>
<dbReference type="EMBL" id="SVCM01000119">
    <property type="protein sequence ID" value="MBE6060551.1"/>
    <property type="molecule type" value="Genomic_DNA"/>
</dbReference>
<evidence type="ECO:0000256" key="5">
    <source>
        <dbReference type="SAM" id="Phobius"/>
    </source>
</evidence>
<dbReference type="Pfam" id="PF05154">
    <property type="entry name" value="TM2"/>
    <property type="match status" value="1"/>
</dbReference>
<evidence type="ECO:0000256" key="3">
    <source>
        <dbReference type="ARBA" id="ARBA00022989"/>
    </source>
</evidence>
<dbReference type="Proteomes" id="UP000768462">
    <property type="component" value="Unassembled WGS sequence"/>
</dbReference>
<name>A0A927ZM57_9CLOT</name>
<proteinExistence type="predicted"/>
<evidence type="ECO:0000259" key="6">
    <source>
        <dbReference type="Pfam" id="PF05154"/>
    </source>
</evidence>
<keyword evidence="4 5" id="KW-0472">Membrane</keyword>
<organism evidence="7 8">
    <name type="scientific">Clostridium sulfidigenes</name>
    <dbReference type="NCBI Taxonomy" id="318464"/>
    <lineage>
        <taxon>Bacteria</taxon>
        <taxon>Bacillati</taxon>
        <taxon>Bacillota</taxon>
        <taxon>Clostridia</taxon>
        <taxon>Eubacteriales</taxon>
        <taxon>Clostridiaceae</taxon>
        <taxon>Clostridium</taxon>
    </lineage>
</organism>
<feature type="transmembrane region" description="Helical" evidence="5">
    <location>
        <begin position="82"/>
        <end position="101"/>
    </location>
</feature>
<feature type="transmembrane region" description="Helical" evidence="5">
    <location>
        <begin position="113"/>
        <end position="134"/>
    </location>
</feature>
<sequence length="153" mass="16695">MYCRQCGEKITNEKAVICIKCGTNTGQGNNFCAECGAQVKNKDAEVCLNCGVRLKGSNNNFTNQIKNITNSKANSYGNNNKMVAGLLAIFLGAVGIHRFYLGYKEIGFIQVGLFFAALILLAPVIWICWIWAIIDAVQIFTGKLHNANGAELI</sequence>
<accession>A0A927ZM57</accession>
<comment type="caution">
    <text evidence="7">The sequence shown here is derived from an EMBL/GenBank/DDBJ whole genome shotgun (WGS) entry which is preliminary data.</text>
</comment>
<feature type="domain" description="TM2" evidence="6">
    <location>
        <begin position="78"/>
        <end position="136"/>
    </location>
</feature>
<evidence type="ECO:0000256" key="2">
    <source>
        <dbReference type="ARBA" id="ARBA00022692"/>
    </source>
</evidence>
<reference evidence="7" key="1">
    <citation type="submission" date="2019-04" db="EMBL/GenBank/DDBJ databases">
        <title>Evolution of Biomass-Degrading Anaerobic Consortia Revealed by Metagenomics.</title>
        <authorList>
            <person name="Peng X."/>
        </authorList>
    </citation>
    <scope>NUCLEOTIDE SEQUENCE</scope>
    <source>
        <strain evidence="7">SIG254</strain>
    </source>
</reference>
<evidence type="ECO:0000313" key="8">
    <source>
        <dbReference type="Proteomes" id="UP000768462"/>
    </source>
</evidence>
<comment type="subcellular location">
    <subcellularLocation>
        <location evidence="1">Membrane</location>
        <topology evidence="1">Multi-pass membrane protein</topology>
    </subcellularLocation>
</comment>
<keyword evidence="2 5" id="KW-0812">Transmembrane</keyword>
<protein>
    <submittedName>
        <fullName evidence="7">NINE protein</fullName>
    </submittedName>
</protein>
<keyword evidence="3 5" id="KW-1133">Transmembrane helix</keyword>
<dbReference type="GO" id="GO:0016020">
    <property type="term" value="C:membrane"/>
    <property type="evidence" value="ECO:0007669"/>
    <property type="project" value="UniProtKB-SubCell"/>
</dbReference>
<evidence type="ECO:0000256" key="4">
    <source>
        <dbReference type="ARBA" id="ARBA00023136"/>
    </source>
</evidence>